<evidence type="ECO:0000256" key="1">
    <source>
        <dbReference type="SAM" id="MobiDB-lite"/>
    </source>
</evidence>
<dbReference type="Proteomes" id="UP000319976">
    <property type="component" value="Chromosome"/>
</dbReference>
<feature type="transmembrane region" description="Helical" evidence="2">
    <location>
        <begin position="553"/>
        <end position="573"/>
    </location>
</feature>
<evidence type="ECO:0000313" key="4">
    <source>
        <dbReference type="Proteomes" id="UP000319976"/>
    </source>
</evidence>
<feature type="transmembrane region" description="Helical" evidence="2">
    <location>
        <begin position="462"/>
        <end position="483"/>
    </location>
</feature>
<feature type="transmembrane region" description="Helical" evidence="2">
    <location>
        <begin position="495"/>
        <end position="518"/>
    </location>
</feature>
<name>A0A517TDK9_9PLAN</name>
<dbReference type="EMBL" id="CP036316">
    <property type="protein sequence ID" value="QDT66447.1"/>
    <property type="molecule type" value="Genomic_DNA"/>
</dbReference>
<evidence type="ECO:0000256" key="2">
    <source>
        <dbReference type="SAM" id="Phobius"/>
    </source>
</evidence>
<feature type="transmembrane region" description="Helical" evidence="2">
    <location>
        <begin position="593"/>
        <end position="618"/>
    </location>
</feature>
<sequence>MVKKRAKKKGEEEPVEEVESESASVEESADGPDRVAGGVTEPDGADGGPTDPPDEPPGGGTGDEPPEEWTVPTEEEIAKLPRWAQVAFAARCARRVQPLYRLTDDHPDLFMHVRAVDAAITFSESAATMAQAVYVADYATDADFAANVASGNTAYNAASAADAASYSVYSVQYLGTDASFRSVRHAAAACEDIPAEEEVIRRFRLDYNLLIVLSEADKWTDQTPVPKTVFSELWPPGEEPRWSQDGKAWQKQFLEEPVESAVERARREGFASGLAEGQEGRVLNAFWKSLQGNRGFLISTFLLFVFLSIVIYSITEISARQDFEATLTAEIEAVREDRLNNSSESEGVENKQDDTRIVMLQNLRLRSRKLRDLVTGGAVTNDDFLANIREQYEANLRSYLTGTAQLVPQRPPSEQRMHSLFTSPLEYDYRVWIVWGLLGLALGGFLFVFINQFQYKNFIEQIVLALMSGFCFVAIIIGLVFIFTTTSVGPTLESLSSNTLLAIAVISSGALGSIGSAIRNRFVEEQQIRSRIRKGEIDAVEASPLIQFERENAFNPGALLVGVLIGLTVFLLIKSGKQVFLMNVDTQLIAFNPYSSAFTALIGGIFSADAYLILNAAVVTFRENMLRVFQGSKEKDNKGS</sequence>
<keyword evidence="2" id="KW-0812">Transmembrane</keyword>
<feature type="region of interest" description="Disordered" evidence="1">
    <location>
        <begin position="1"/>
        <end position="72"/>
    </location>
</feature>
<keyword evidence="4" id="KW-1185">Reference proteome</keyword>
<dbReference type="AlphaFoldDB" id="A0A517TDK9"/>
<protein>
    <submittedName>
        <fullName evidence="3">Uncharacterized protein</fullName>
    </submittedName>
</protein>
<dbReference type="KEGG" id="chya:V22_37140"/>
<reference evidence="3 4" key="1">
    <citation type="submission" date="2019-02" db="EMBL/GenBank/DDBJ databases">
        <title>Deep-cultivation of Planctomycetes and their phenomic and genomic characterization uncovers novel biology.</title>
        <authorList>
            <person name="Wiegand S."/>
            <person name="Jogler M."/>
            <person name="Boedeker C."/>
            <person name="Pinto D."/>
            <person name="Vollmers J."/>
            <person name="Rivas-Marin E."/>
            <person name="Kohn T."/>
            <person name="Peeters S.H."/>
            <person name="Heuer A."/>
            <person name="Rast P."/>
            <person name="Oberbeckmann S."/>
            <person name="Bunk B."/>
            <person name="Jeske O."/>
            <person name="Meyerdierks A."/>
            <person name="Storesund J.E."/>
            <person name="Kallscheuer N."/>
            <person name="Luecker S."/>
            <person name="Lage O.M."/>
            <person name="Pohl T."/>
            <person name="Merkel B.J."/>
            <person name="Hornburger P."/>
            <person name="Mueller R.-W."/>
            <person name="Bruemmer F."/>
            <person name="Labrenz M."/>
            <person name="Spormann A.M."/>
            <person name="Op den Camp H."/>
            <person name="Overmann J."/>
            <person name="Amann R."/>
            <person name="Jetten M.S.M."/>
            <person name="Mascher T."/>
            <person name="Medema M.H."/>
            <person name="Devos D.P."/>
            <person name="Kaster A.-K."/>
            <person name="Ovreas L."/>
            <person name="Rohde M."/>
            <person name="Galperin M.Y."/>
            <person name="Jogler C."/>
        </authorList>
    </citation>
    <scope>NUCLEOTIDE SEQUENCE [LARGE SCALE GENOMIC DNA]</scope>
    <source>
        <strain evidence="3 4">V22</strain>
    </source>
</reference>
<evidence type="ECO:0000313" key="3">
    <source>
        <dbReference type="EMBL" id="QDT66447.1"/>
    </source>
</evidence>
<accession>A0A517TDK9</accession>
<organism evidence="3 4">
    <name type="scientific">Calycomorphotria hydatis</name>
    <dbReference type="NCBI Taxonomy" id="2528027"/>
    <lineage>
        <taxon>Bacteria</taxon>
        <taxon>Pseudomonadati</taxon>
        <taxon>Planctomycetota</taxon>
        <taxon>Planctomycetia</taxon>
        <taxon>Planctomycetales</taxon>
        <taxon>Planctomycetaceae</taxon>
        <taxon>Calycomorphotria</taxon>
    </lineage>
</organism>
<keyword evidence="2" id="KW-0472">Membrane</keyword>
<keyword evidence="2" id="KW-1133">Transmembrane helix</keyword>
<proteinExistence type="predicted"/>
<feature type="transmembrane region" description="Helical" evidence="2">
    <location>
        <begin position="296"/>
        <end position="314"/>
    </location>
</feature>
<gene>
    <name evidence="3" type="ORF">V22_37140</name>
</gene>
<feature type="transmembrane region" description="Helical" evidence="2">
    <location>
        <begin position="429"/>
        <end position="450"/>
    </location>
</feature>